<dbReference type="PANTHER" id="PTHR42985">
    <property type="entry name" value="SODIUM-COUPLED MONOCARBOXYLATE TRANSPORTER"/>
    <property type="match status" value="1"/>
</dbReference>
<protein>
    <recommendedName>
        <fullName evidence="15">Sodium-coupled monocarboxylate transporter 2</fullName>
    </recommendedName>
</protein>
<feature type="transmembrane region" description="Helical" evidence="12">
    <location>
        <begin position="166"/>
        <end position="187"/>
    </location>
</feature>
<keyword evidence="3" id="KW-0813">Transport</keyword>
<evidence type="ECO:0000256" key="3">
    <source>
        <dbReference type="ARBA" id="ARBA00022448"/>
    </source>
</evidence>
<evidence type="ECO:0000256" key="7">
    <source>
        <dbReference type="ARBA" id="ARBA00023053"/>
    </source>
</evidence>
<feature type="transmembrane region" description="Helical" evidence="12">
    <location>
        <begin position="199"/>
        <end position="218"/>
    </location>
</feature>
<evidence type="ECO:0000313" key="14">
    <source>
        <dbReference type="Proteomes" id="UP001148838"/>
    </source>
</evidence>
<feature type="transmembrane region" description="Helical" evidence="12">
    <location>
        <begin position="265"/>
        <end position="286"/>
    </location>
</feature>
<evidence type="ECO:0000256" key="1">
    <source>
        <dbReference type="ARBA" id="ARBA00004651"/>
    </source>
</evidence>
<keyword evidence="6 12" id="KW-1133">Transmembrane helix</keyword>
<dbReference type="PANTHER" id="PTHR42985:SF21">
    <property type="entry name" value="SODIUM-DEPENDENT MULTIVITAMIN TRANSPORTER-LIKE PROTEIN"/>
    <property type="match status" value="1"/>
</dbReference>
<reference evidence="13 14" key="1">
    <citation type="journal article" date="2022" name="Allergy">
        <title>Genome assembly and annotation of Periplaneta americana reveal a comprehensive cockroach allergen profile.</title>
        <authorList>
            <person name="Wang L."/>
            <person name="Xiong Q."/>
            <person name="Saelim N."/>
            <person name="Wang L."/>
            <person name="Nong W."/>
            <person name="Wan A.T."/>
            <person name="Shi M."/>
            <person name="Liu X."/>
            <person name="Cao Q."/>
            <person name="Hui J.H.L."/>
            <person name="Sookrung N."/>
            <person name="Leung T.F."/>
            <person name="Tungtrongchitr A."/>
            <person name="Tsui S.K.W."/>
        </authorList>
    </citation>
    <scope>NUCLEOTIDE SEQUENCE [LARGE SCALE GENOMIC DNA]</scope>
    <source>
        <strain evidence="13">PWHHKU_190912</strain>
    </source>
</reference>
<evidence type="ECO:0008006" key="15">
    <source>
        <dbReference type="Google" id="ProtNLM"/>
    </source>
</evidence>
<keyword evidence="7" id="KW-0915">Sodium</keyword>
<organism evidence="13 14">
    <name type="scientific">Periplaneta americana</name>
    <name type="common">American cockroach</name>
    <name type="synonym">Blatta americana</name>
    <dbReference type="NCBI Taxonomy" id="6978"/>
    <lineage>
        <taxon>Eukaryota</taxon>
        <taxon>Metazoa</taxon>
        <taxon>Ecdysozoa</taxon>
        <taxon>Arthropoda</taxon>
        <taxon>Hexapoda</taxon>
        <taxon>Insecta</taxon>
        <taxon>Pterygota</taxon>
        <taxon>Neoptera</taxon>
        <taxon>Polyneoptera</taxon>
        <taxon>Dictyoptera</taxon>
        <taxon>Blattodea</taxon>
        <taxon>Blattoidea</taxon>
        <taxon>Blattidae</taxon>
        <taxon>Blattinae</taxon>
        <taxon>Periplaneta</taxon>
    </lineage>
</organism>
<dbReference type="InterPro" id="IPR051163">
    <property type="entry name" value="Sodium:Solute_Symporter_SSF"/>
</dbReference>
<evidence type="ECO:0000256" key="6">
    <source>
        <dbReference type="ARBA" id="ARBA00022989"/>
    </source>
</evidence>
<feature type="transmembrane region" description="Helical" evidence="12">
    <location>
        <begin position="34"/>
        <end position="58"/>
    </location>
</feature>
<feature type="transmembrane region" description="Helical" evidence="12">
    <location>
        <begin position="141"/>
        <end position="160"/>
    </location>
</feature>
<evidence type="ECO:0000256" key="10">
    <source>
        <dbReference type="ARBA" id="ARBA00023201"/>
    </source>
</evidence>
<feature type="transmembrane region" description="Helical" evidence="12">
    <location>
        <begin position="112"/>
        <end position="129"/>
    </location>
</feature>
<dbReference type="EMBL" id="JAJSOF020000027">
    <property type="protein sequence ID" value="KAJ4433281.1"/>
    <property type="molecule type" value="Genomic_DNA"/>
</dbReference>
<keyword evidence="14" id="KW-1185">Reference proteome</keyword>
<keyword evidence="9 12" id="KW-0472">Membrane</keyword>
<proteinExistence type="inferred from homology"/>
<accession>A0ABQ8SHV9</accession>
<keyword evidence="8" id="KW-0406">Ion transport</keyword>
<evidence type="ECO:0000256" key="5">
    <source>
        <dbReference type="ARBA" id="ARBA00022692"/>
    </source>
</evidence>
<evidence type="ECO:0000313" key="13">
    <source>
        <dbReference type="EMBL" id="KAJ4433281.1"/>
    </source>
</evidence>
<evidence type="ECO:0000256" key="2">
    <source>
        <dbReference type="ARBA" id="ARBA00006434"/>
    </source>
</evidence>
<name>A0ABQ8SHV9_PERAM</name>
<comment type="similarity">
    <text evidence="2 11">Belongs to the sodium:solute symporter (SSF) (TC 2.A.21) family.</text>
</comment>
<comment type="subcellular location">
    <subcellularLocation>
        <location evidence="1">Cell membrane</location>
        <topology evidence="1">Multi-pass membrane protein</topology>
    </subcellularLocation>
</comment>
<gene>
    <name evidence="13" type="ORF">ANN_15540</name>
</gene>
<comment type="caution">
    <text evidence="13">The sequence shown here is derived from an EMBL/GenBank/DDBJ whole genome shotgun (WGS) entry which is preliminary data.</text>
</comment>
<dbReference type="Pfam" id="PF00474">
    <property type="entry name" value="SSF"/>
    <property type="match status" value="1"/>
</dbReference>
<evidence type="ECO:0000256" key="12">
    <source>
        <dbReference type="SAM" id="Phobius"/>
    </source>
</evidence>
<evidence type="ECO:0000256" key="11">
    <source>
        <dbReference type="RuleBase" id="RU362091"/>
    </source>
</evidence>
<dbReference type="Gene3D" id="1.20.1730.10">
    <property type="entry name" value="Sodium/glucose cotransporter"/>
    <property type="match status" value="1"/>
</dbReference>
<dbReference type="InterPro" id="IPR001734">
    <property type="entry name" value="Na/solute_symporter"/>
</dbReference>
<keyword evidence="10" id="KW-0739">Sodium transport</keyword>
<keyword evidence="4" id="KW-1003">Cell membrane</keyword>
<evidence type="ECO:0000256" key="9">
    <source>
        <dbReference type="ARBA" id="ARBA00023136"/>
    </source>
</evidence>
<sequence length="330" mass="36082">MLIGNTFLIIPFMSLSQSIIQRCTSLPTYSKARMSVVLSTIGLVIIGVMYSFIGLLIYAKYEECDPVTSKVIQRIDQIVVYYVMGFASRIPGLPGLLIAGILSASLSTTSSILNSLAAVIYCDFLRPFLRNNTTDRTANNIIKCITVVIGSISTLLVYVVDKLGNIIQIVTTFAGITNGAIVGLFIFGVLNPRGNSKGALAGSTVSLLFMSWIAIGTMKAVSNKKIKPVTLPLRLDGCQAIVNATQTPHTDPTDDDVFVLYKISFFYYTMMGTFIMLIVGTIVSLLTEAPNNEQTNLILFTPFVRKIVNKRRAAQRSKEDQKLVESETSC</sequence>
<evidence type="ECO:0000256" key="4">
    <source>
        <dbReference type="ARBA" id="ARBA00022475"/>
    </source>
</evidence>
<feature type="transmembrane region" description="Helical" evidence="12">
    <location>
        <begin position="79"/>
        <end position="106"/>
    </location>
</feature>
<dbReference type="PROSITE" id="PS50283">
    <property type="entry name" value="NA_SOLUT_SYMP_3"/>
    <property type="match status" value="1"/>
</dbReference>
<evidence type="ECO:0000256" key="8">
    <source>
        <dbReference type="ARBA" id="ARBA00023065"/>
    </source>
</evidence>
<dbReference type="Proteomes" id="UP001148838">
    <property type="component" value="Unassembled WGS sequence"/>
</dbReference>
<keyword evidence="5 12" id="KW-0812">Transmembrane</keyword>
<dbReference type="InterPro" id="IPR038377">
    <property type="entry name" value="Na/Glc_symporter_sf"/>
</dbReference>